<dbReference type="AlphaFoldDB" id="W2C526"/>
<comment type="caution">
    <text evidence="11">The sequence shown here is derived from an EMBL/GenBank/DDBJ whole genome shotgun (WGS) entry which is preliminary data.</text>
</comment>
<sequence>MEANNQLPREDGRPATNDADDREAVGLRPIIVGYLRQRTTILVSAAISLLAAILYLVLYPKTYEIMARVQIQEDAGMLGTGSIGLGEASGLMKTFGIGSMGGGSVSIDDEISTLKSNSLMRKMVVELGLYADYRRPYSLLRMYGEEPVRVTCDSATLAALNDEVEFKLHLTDGGAAEITAKTKGQRQTFHFDRLPAVVQLDKCTFTFTRNTEPTAKNDITRLEITVYPPSWVAEKAADDFLIEDYSKSANIIELSCTDYERQRAKDMLNVLIDYYNHDAYDYKKAQSDVSLAFLSERIIHVTDELEKVERQIEQYKAENKITDVEYDIQYYAEYMRDIKGRLIEAETQSNIIAMMDAFVKNPANRYKLVPSLLTTSETESSPIFLYNQALLEREKALRNSNESNPLVASLTTQVDRLRETVFQTINNAQQSMTQTRRTLEKQERELLDRMGSVPVQERVYVDYKRQQEILQGVYLILLQKREEISLALGQRTDRAKIVDTAFVKAKPIGPRKVFALAGFVVLTLLLSIGWIVCRDQYRLLRKELRNSREGSES</sequence>
<feature type="transmembrane region" description="Helical" evidence="8">
    <location>
        <begin position="41"/>
        <end position="59"/>
    </location>
</feature>
<dbReference type="PANTHER" id="PTHR32309:SF13">
    <property type="entry name" value="FERRIC ENTEROBACTIN TRANSPORT PROTEIN FEPE"/>
    <property type="match status" value="1"/>
</dbReference>
<dbReference type="InterPro" id="IPR050445">
    <property type="entry name" value="Bact_polysacc_biosynth/exp"/>
</dbReference>
<dbReference type="Proteomes" id="UP000018837">
    <property type="component" value="Unassembled WGS sequence"/>
</dbReference>
<dbReference type="PATRIC" id="fig|1411148.3.peg.1424"/>
<evidence type="ECO:0000256" key="7">
    <source>
        <dbReference type="SAM" id="MobiDB-lite"/>
    </source>
</evidence>
<dbReference type="PANTHER" id="PTHR32309">
    <property type="entry name" value="TYROSINE-PROTEIN KINASE"/>
    <property type="match status" value="1"/>
</dbReference>
<keyword evidence="11" id="KW-0808">Transferase</keyword>
<evidence type="ECO:0000256" key="4">
    <source>
        <dbReference type="ARBA" id="ARBA00022989"/>
    </source>
</evidence>
<feature type="coiled-coil region" evidence="6">
    <location>
        <begin position="291"/>
        <end position="325"/>
    </location>
</feature>
<organism evidence="11 12">
    <name type="scientific">Tannerella sp. oral taxon BU063 isolate Cell 2</name>
    <dbReference type="NCBI Taxonomy" id="1411148"/>
    <lineage>
        <taxon>Bacteria</taxon>
        <taxon>Pseudomonadati</taxon>
        <taxon>Bacteroidota</taxon>
        <taxon>Bacteroidia</taxon>
        <taxon>Bacteroidales</taxon>
        <taxon>Tannerellaceae</taxon>
        <taxon>Tannerella</taxon>
    </lineage>
</organism>
<accession>W2C526</accession>
<comment type="subcellular location">
    <subcellularLocation>
        <location evidence="1">Cell membrane</location>
        <topology evidence="1">Multi-pass membrane protein</topology>
    </subcellularLocation>
</comment>
<evidence type="ECO:0000313" key="12">
    <source>
        <dbReference type="Proteomes" id="UP000018837"/>
    </source>
</evidence>
<dbReference type="InterPro" id="IPR003856">
    <property type="entry name" value="LPS_length_determ_N"/>
</dbReference>
<feature type="region of interest" description="Disordered" evidence="7">
    <location>
        <begin position="1"/>
        <end position="20"/>
    </location>
</feature>
<dbReference type="Pfam" id="PF13807">
    <property type="entry name" value="GNVR"/>
    <property type="match status" value="1"/>
</dbReference>
<keyword evidence="2" id="KW-1003">Cell membrane</keyword>
<keyword evidence="4 8" id="KW-1133">Transmembrane helix</keyword>
<feature type="transmembrane region" description="Helical" evidence="8">
    <location>
        <begin position="513"/>
        <end position="533"/>
    </location>
</feature>
<keyword evidence="5 8" id="KW-0472">Membrane</keyword>
<protein>
    <submittedName>
        <fullName evidence="11">Tyrosine-protein kinase</fullName>
    </submittedName>
</protein>
<evidence type="ECO:0000256" key="6">
    <source>
        <dbReference type="SAM" id="Coils"/>
    </source>
</evidence>
<dbReference type="Pfam" id="PF02706">
    <property type="entry name" value="Wzz"/>
    <property type="match status" value="1"/>
</dbReference>
<keyword evidence="6" id="KW-0175">Coiled coil</keyword>
<dbReference type="EMBL" id="AYUF01000474">
    <property type="protein sequence ID" value="ETK01546.1"/>
    <property type="molecule type" value="Genomic_DNA"/>
</dbReference>
<dbReference type="GO" id="GO:0004713">
    <property type="term" value="F:protein tyrosine kinase activity"/>
    <property type="evidence" value="ECO:0007669"/>
    <property type="project" value="TreeGrafter"/>
</dbReference>
<evidence type="ECO:0000259" key="9">
    <source>
        <dbReference type="Pfam" id="PF02706"/>
    </source>
</evidence>
<evidence type="ECO:0000259" key="10">
    <source>
        <dbReference type="Pfam" id="PF13807"/>
    </source>
</evidence>
<evidence type="ECO:0000256" key="2">
    <source>
        <dbReference type="ARBA" id="ARBA00022475"/>
    </source>
</evidence>
<evidence type="ECO:0000256" key="1">
    <source>
        <dbReference type="ARBA" id="ARBA00004651"/>
    </source>
</evidence>
<dbReference type="InterPro" id="IPR032807">
    <property type="entry name" value="GNVR"/>
</dbReference>
<keyword evidence="11" id="KW-0418">Kinase</keyword>
<evidence type="ECO:0000313" key="11">
    <source>
        <dbReference type="EMBL" id="ETK01546.1"/>
    </source>
</evidence>
<gene>
    <name evidence="11" type="ORF">N425_09045</name>
</gene>
<feature type="domain" description="Tyrosine-protein kinase G-rich" evidence="10">
    <location>
        <begin position="459"/>
        <end position="534"/>
    </location>
</feature>
<evidence type="ECO:0000256" key="5">
    <source>
        <dbReference type="ARBA" id="ARBA00023136"/>
    </source>
</evidence>
<evidence type="ECO:0000256" key="8">
    <source>
        <dbReference type="SAM" id="Phobius"/>
    </source>
</evidence>
<proteinExistence type="predicted"/>
<feature type="domain" description="Polysaccharide chain length determinant N-terminal" evidence="9">
    <location>
        <begin position="35"/>
        <end position="127"/>
    </location>
</feature>
<dbReference type="GO" id="GO:0005886">
    <property type="term" value="C:plasma membrane"/>
    <property type="evidence" value="ECO:0007669"/>
    <property type="project" value="UniProtKB-SubCell"/>
</dbReference>
<name>W2C526_9BACT</name>
<reference evidence="11 12" key="1">
    <citation type="submission" date="2013-11" db="EMBL/GenBank/DDBJ databases">
        <title>Single cell genomics of uncultured Tannerella BU063 (oral taxon 286).</title>
        <authorList>
            <person name="Beall C.J."/>
            <person name="Campbell A.G."/>
            <person name="Griffen A.L."/>
            <person name="Podar M."/>
            <person name="Leys E.J."/>
        </authorList>
    </citation>
    <scope>NUCLEOTIDE SEQUENCE [LARGE SCALE GENOMIC DNA]</scope>
    <source>
        <strain evidence="11">Cell 2</strain>
    </source>
</reference>
<evidence type="ECO:0000256" key="3">
    <source>
        <dbReference type="ARBA" id="ARBA00022692"/>
    </source>
</evidence>
<keyword evidence="3 8" id="KW-0812">Transmembrane</keyword>